<protein>
    <recommendedName>
        <fullName evidence="2">Restriction endonuclease type IV Mrr domain-containing protein</fullName>
    </recommendedName>
</protein>
<dbReference type="GO" id="GO:0009307">
    <property type="term" value="P:DNA restriction-modification system"/>
    <property type="evidence" value="ECO:0007669"/>
    <property type="project" value="InterPro"/>
</dbReference>
<evidence type="ECO:0000256" key="1">
    <source>
        <dbReference type="SAM" id="MobiDB-lite"/>
    </source>
</evidence>
<accession>A0A5E4X6Q7</accession>
<proteinExistence type="predicted"/>
<evidence type="ECO:0000313" key="3">
    <source>
        <dbReference type="EMBL" id="VVE32061.1"/>
    </source>
</evidence>
<dbReference type="OrthoDB" id="3206608at2"/>
<dbReference type="InterPro" id="IPR011856">
    <property type="entry name" value="tRNA_endonuc-like_dom_sf"/>
</dbReference>
<name>A0A5E4X6Q7_9BURK</name>
<dbReference type="EMBL" id="CABPRZ010000016">
    <property type="protein sequence ID" value="VVE32061.1"/>
    <property type="molecule type" value="Genomic_DNA"/>
</dbReference>
<evidence type="ECO:0000313" key="4">
    <source>
        <dbReference type="Proteomes" id="UP000414233"/>
    </source>
</evidence>
<dbReference type="Gene3D" id="3.40.1350.10">
    <property type="match status" value="1"/>
</dbReference>
<gene>
    <name evidence="3" type="ORF">PTE30175_03608</name>
</gene>
<evidence type="ECO:0000259" key="2">
    <source>
        <dbReference type="Pfam" id="PF04471"/>
    </source>
</evidence>
<keyword evidence="4" id="KW-1185">Reference proteome</keyword>
<dbReference type="InterPro" id="IPR007560">
    <property type="entry name" value="Restrct_endonuc_IV_Mrr"/>
</dbReference>
<reference evidence="3 4" key="1">
    <citation type="submission" date="2019-08" db="EMBL/GenBank/DDBJ databases">
        <authorList>
            <person name="Peeters C."/>
        </authorList>
    </citation>
    <scope>NUCLEOTIDE SEQUENCE [LARGE SCALE GENOMIC DNA]</scope>
    <source>
        <strain evidence="3 4">LMG 30175</strain>
    </source>
</reference>
<sequence>MNRGFVSTIDRISREFWRAAHARQQQREKAETGGLQAVRDAERARRAYEEAPGADEAARQKAFAAMRHAETAAETARAQYAFKLREHLLAEGLARDVRIPPAELRARATPPPADFSNLPKVTPKPEWSAYQPEKPGRLALAMPGASARFEAAVARARSEFVHAEREHEASKIRRNHGTTIKQLAHQKLTEVLRAEAAAQNAAVAEFEGALLRAEADAVACYARIVLSRSPYPAGFMQTLAAQYVNESRLLVVGYDVPACDAAVPIAASYRHDVHDDRIVAVAAPEAARAAAYASVVGQVALRSLHELFAVDALRMVDAIVFNAYADAGAPDPAGVAARACIASVHVSRAEFGALVWETGDPPMAVDAATQLGRLRARLSAAPAALAPVMPFVEINMTRAVTDADVMVDRRLNLMALPAKDFTQVMFHLLCSLALESAPPQPSEDGSHELRAYDPHPIFGGDVVVHVKRQAAKLDAAAVRAVIAEMQKIGAARGMLLTTAALDEGVEELARNHRVELLAGHNLVFLMNENAGVEASVDVPADWRDAAPAAA</sequence>
<feature type="region of interest" description="Disordered" evidence="1">
    <location>
        <begin position="106"/>
        <end position="129"/>
    </location>
</feature>
<organism evidence="3 4">
    <name type="scientific">Pandoraea terrae</name>
    <dbReference type="NCBI Taxonomy" id="1537710"/>
    <lineage>
        <taxon>Bacteria</taxon>
        <taxon>Pseudomonadati</taxon>
        <taxon>Pseudomonadota</taxon>
        <taxon>Betaproteobacteria</taxon>
        <taxon>Burkholderiales</taxon>
        <taxon>Burkholderiaceae</taxon>
        <taxon>Pandoraea</taxon>
    </lineage>
</organism>
<dbReference type="RefSeq" id="WP_150698430.1">
    <property type="nucleotide sequence ID" value="NZ_CABPRZ010000016.1"/>
</dbReference>
<dbReference type="Pfam" id="PF04471">
    <property type="entry name" value="Mrr_cat"/>
    <property type="match status" value="1"/>
</dbReference>
<dbReference type="GO" id="GO:0003677">
    <property type="term" value="F:DNA binding"/>
    <property type="evidence" value="ECO:0007669"/>
    <property type="project" value="InterPro"/>
</dbReference>
<dbReference type="Proteomes" id="UP000414233">
    <property type="component" value="Unassembled WGS sequence"/>
</dbReference>
<dbReference type="AlphaFoldDB" id="A0A5E4X6Q7"/>
<dbReference type="GO" id="GO:0004519">
    <property type="term" value="F:endonuclease activity"/>
    <property type="evidence" value="ECO:0007669"/>
    <property type="project" value="InterPro"/>
</dbReference>
<feature type="domain" description="Restriction endonuclease type IV Mrr" evidence="2">
    <location>
        <begin position="416"/>
        <end position="526"/>
    </location>
</feature>